<sequence>MKDKLIHMRDKLNDISRRNRSIRLVKLYNKWSFDLTDLDAMDKLSKEKQSESIVEQIVHRSKHELILLKPTLTNDISMVISKKLTDLYRNIKAIEEETGIHDFYLGFPFLSGTFSDGTFFQAPLFLYPVRLEKNNVNAQKWMLKLEEDGPQINRTLFLAFKKLNNLSFTEDFFEKAADIAAHYNINEWVSLLKDHEMNVSYISKGLSKLMEYKKEDEPEVAGLTLLEYAVIGNFPQGGSSLVKDYDELISLSEDSHLSLAGELIEPLDDIEADGDKLEQGGLAQQEDVEILNLLQADGSQEEIMKEARYKRGIVVHGPPGTGKSQVIVNLITDALQQQKKILVVCQKRAALDVVYQRLDGVGLSNHVALVHDEKNDRKNLYAKVASVIEQNQISFENSMNQLNSTSKKLSAQEELLNSIASALYSYQDFGLRLYDLYGLAKPVSETTQMIDLHEVLPALNKDVLFDISEKVYTYAEWFERFGDENFPLKERKSFSNFNMKEKLEAIELLNDVIAKAKQSVEYIESLDHEKITPGYTWLIENKLDKIYPDLEDGTKRTLQGLRLWWWTSVSGKSIIEELLEGEKFKGISSSEWLKIKKSLVIMHQLGKVTKSMADEVEKLKKFLQDTKVNTLKTRISEGDIPLQELDKIVEYIHRDFEELQQMDVYWNHCNEVEKKVIQLLSKKTEKNELTLSDYWVDLFQNSAYVHWIDQIEKQHPQVQKISTNEFSRIRDSFAELLEEKRKVGTHYLIHTLTKEVDHVQTTYSKHIRELKHQVGKKRQVWPLRRLVNEFAANGLVEILPVWLASPEIVSSIFPLKEGLFDLVIFDEASQCTVESGIPAVYRGKQVIIAGDEKQLPPYNLFQSSMINDEDEDETYDTDDSVSLLNLAKRRFSEKILQWHYRSKYEELINYSNHAFYNGHVQIAPNVVPFKQPPAIRWKKVDGRWINQCNEVEAVEVVQILRDILIQQPEKTVGIITFNAKQQTKIQDQIDRLLSEDEKFSAVYNQMLTRDLDERVFVKNIENVQGDERDIILFSITYAKNEEGKVVNRFGDLNKKGGENRLNVAVSRAKEAIIVVSSIEPEELNVANTANIGPKLFKAYLKYVRAVSTSKVDEIKAVVQEVNENVNTHVQQKELHFDSPFEEQVYQQLRNLGYKVTTQVGMSGYRIDMAIVHPQDSSRYILGIECDGAMYHSSKNAKERDVYRQRFLESRGWTIERIWSRNWWKNASAEMERIDQKVKEMLRTEGVRERVMK</sequence>
<dbReference type="PANTHER" id="PTHR10887:SF530">
    <property type="entry name" value="SUPERFAMILY I DNA HELICASES"/>
    <property type="match status" value="1"/>
</dbReference>
<feature type="domain" description="DNA2/NAM7 helicase-like C-terminal" evidence="2">
    <location>
        <begin position="892"/>
        <end position="1077"/>
    </location>
</feature>
<dbReference type="Gene3D" id="3.40.960.10">
    <property type="entry name" value="VSR Endonuclease"/>
    <property type="match status" value="1"/>
</dbReference>
<dbReference type="RefSeq" id="WP_101646219.1">
    <property type="nucleotide sequence ID" value="NZ_PGVE01000012.1"/>
</dbReference>
<dbReference type="EMBL" id="PGVE01000012">
    <property type="protein sequence ID" value="PLS09636.1"/>
    <property type="molecule type" value="Genomic_DNA"/>
</dbReference>
<keyword evidence="4" id="KW-0347">Helicase</keyword>
<dbReference type="InterPro" id="IPR047187">
    <property type="entry name" value="SF1_C_Upf1"/>
</dbReference>
<dbReference type="AlphaFoldDB" id="A0A2N5HVV6"/>
<reference evidence="4 5" key="1">
    <citation type="submission" date="2017-11" db="EMBL/GenBank/DDBJ databases">
        <title>Comparitive Functional Genomics of Dry Heat Resistant strains isolated from the Viking Spacecraft.</title>
        <authorList>
            <person name="Seuylemezian A."/>
            <person name="Cooper K."/>
            <person name="Vaishampayan P."/>
        </authorList>
    </citation>
    <scope>NUCLEOTIDE SEQUENCE [LARGE SCALE GENOMIC DNA]</scope>
    <source>
        <strain evidence="4 5">V32-6</strain>
    </source>
</reference>
<comment type="caution">
    <text evidence="4">The sequence shown here is derived from an EMBL/GenBank/DDBJ whole genome shotgun (WGS) entry which is preliminary data.</text>
</comment>
<dbReference type="InterPro" id="IPR011335">
    <property type="entry name" value="Restrct_endonuc-II-like"/>
</dbReference>
<dbReference type="OrthoDB" id="9757917at2"/>
<feature type="domain" description="DNA2/NAM7 helicase helicase" evidence="1">
    <location>
        <begin position="297"/>
        <end position="418"/>
    </location>
</feature>
<evidence type="ECO:0000259" key="1">
    <source>
        <dbReference type="Pfam" id="PF13086"/>
    </source>
</evidence>
<feature type="domain" description="DNA2/NAM7 helicase helicase" evidence="1">
    <location>
        <begin position="742"/>
        <end position="857"/>
    </location>
</feature>
<name>A0A2N5HVV6_9BACI</name>
<keyword evidence="4" id="KW-0547">Nucleotide-binding</keyword>
<dbReference type="FunFam" id="3.40.960.10:FF:000002">
    <property type="entry name" value="DNA helicase related protein"/>
    <property type="match status" value="1"/>
</dbReference>
<dbReference type="InterPro" id="IPR027417">
    <property type="entry name" value="P-loop_NTPase"/>
</dbReference>
<dbReference type="InterPro" id="IPR049468">
    <property type="entry name" value="Restrct_endonuc-II-like_dom"/>
</dbReference>
<evidence type="ECO:0000259" key="2">
    <source>
        <dbReference type="Pfam" id="PF13087"/>
    </source>
</evidence>
<dbReference type="Pfam" id="PF18741">
    <property type="entry name" value="MTES_1575"/>
    <property type="match status" value="1"/>
</dbReference>
<dbReference type="Pfam" id="PF13195">
    <property type="entry name" value="DUF4011"/>
    <property type="match status" value="1"/>
</dbReference>
<organism evidence="4 5">
    <name type="scientific">Neobacillus cucumis</name>
    <dbReference type="NCBI Taxonomy" id="1740721"/>
    <lineage>
        <taxon>Bacteria</taxon>
        <taxon>Bacillati</taxon>
        <taxon>Bacillota</taxon>
        <taxon>Bacilli</taxon>
        <taxon>Bacillales</taxon>
        <taxon>Bacillaceae</taxon>
        <taxon>Neobacillus</taxon>
    </lineage>
</organism>
<dbReference type="GO" id="GO:0004386">
    <property type="term" value="F:helicase activity"/>
    <property type="evidence" value="ECO:0007669"/>
    <property type="project" value="UniProtKB-KW"/>
</dbReference>
<dbReference type="Pfam" id="PF13086">
    <property type="entry name" value="AAA_11"/>
    <property type="match status" value="2"/>
</dbReference>
<dbReference type="InterPro" id="IPR041679">
    <property type="entry name" value="DNA2/NAM7-like_C"/>
</dbReference>
<gene>
    <name evidence="4" type="ORF">CVD27_02020</name>
</gene>
<evidence type="ECO:0000259" key="3">
    <source>
        <dbReference type="Pfam" id="PF18741"/>
    </source>
</evidence>
<dbReference type="InterPro" id="IPR041677">
    <property type="entry name" value="DNA2/NAM7_AAA_11"/>
</dbReference>
<dbReference type="InterPro" id="IPR045055">
    <property type="entry name" value="DNA2/NAM7-like"/>
</dbReference>
<proteinExistence type="predicted"/>
<accession>A0A2N5HVV6</accession>
<protein>
    <submittedName>
        <fullName evidence="4">Helicase</fullName>
    </submittedName>
</protein>
<dbReference type="SUPFAM" id="SSF52980">
    <property type="entry name" value="Restriction endonuclease-like"/>
    <property type="match status" value="1"/>
</dbReference>
<dbReference type="CDD" id="cd18808">
    <property type="entry name" value="SF1_C_Upf1"/>
    <property type="match status" value="1"/>
</dbReference>
<dbReference type="SUPFAM" id="SSF52540">
    <property type="entry name" value="P-loop containing nucleoside triphosphate hydrolases"/>
    <property type="match status" value="1"/>
</dbReference>
<keyword evidence="4" id="KW-0378">Hydrolase</keyword>
<evidence type="ECO:0000313" key="4">
    <source>
        <dbReference type="EMBL" id="PLS09636.1"/>
    </source>
</evidence>
<dbReference type="PANTHER" id="PTHR10887">
    <property type="entry name" value="DNA2/NAM7 HELICASE FAMILY"/>
    <property type="match status" value="1"/>
</dbReference>
<dbReference type="Gene3D" id="3.40.50.300">
    <property type="entry name" value="P-loop containing nucleotide triphosphate hydrolases"/>
    <property type="match status" value="3"/>
</dbReference>
<keyword evidence="5" id="KW-1185">Reference proteome</keyword>
<keyword evidence="4" id="KW-0067">ATP-binding</keyword>
<dbReference type="Proteomes" id="UP000234950">
    <property type="component" value="Unassembled WGS sequence"/>
</dbReference>
<dbReference type="InterPro" id="IPR025103">
    <property type="entry name" value="DUF4011"/>
</dbReference>
<evidence type="ECO:0000313" key="5">
    <source>
        <dbReference type="Proteomes" id="UP000234950"/>
    </source>
</evidence>
<feature type="domain" description="Restriction endonuclease type II-like" evidence="3">
    <location>
        <begin position="1140"/>
        <end position="1236"/>
    </location>
</feature>
<dbReference type="Pfam" id="PF13087">
    <property type="entry name" value="AAA_12"/>
    <property type="match status" value="1"/>
</dbReference>